<dbReference type="EMBL" id="HBUE01278131">
    <property type="protein sequence ID" value="CAG6567467.1"/>
    <property type="molecule type" value="Transcribed_RNA"/>
</dbReference>
<dbReference type="EMBL" id="HBUE01172669">
    <property type="protein sequence ID" value="CAG6515964.1"/>
    <property type="molecule type" value="Transcribed_RNA"/>
</dbReference>
<sequence>MCSRLSWAVARRYEIRRVFRSSSSMVSGCWCCCFWRRTTWLESVELRTAWRYEFSRTGRCRSSEHDPGASLADVGSECCWSSLLAVEAAYSDAIGSFEPLDSTDSERTRTGVRRDSESELTERGFSSVDLLQPVLSAFSSNSFRRTATFGTTCFGFIRLNSLLYNSALSTPSGDSGLPDSNSLAFSETTCMLAGDRGSADCEPLSCWFCWMSSSEGGADLGSPFVPAKNCSRMADIAELCCSRAAARLAACVCVPEDIFVGRSKESC</sequence>
<accession>A0A8D8J679</accession>
<protein>
    <submittedName>
        <fullName evidence="1">(northern house mosquito) hypothetical protein</fullName>
    </submittedName>
</protein>
<dbReference type="EMBL" id="HBUE01172673">
    <property type="protein sequence ID" value="CAG6515967.1"/>
    <property type="molecule type" value="Transcribed_RNA"/>
</dbReference>
<proteinExistence type="predicted"/>
<evidence type="ECO:0000313" key="1">
    <source>
        <dbReference type="EMBL" id="CAG6567464.1"/>
    </source>
</evidence>
<dbReference type="EMBL" id="HBUE01278127">
    <property type="protein sequence ID" value="CAG6567464.1"/>
    <property type="molecule type" value="Transcribed_RNA"/>
</dbReference>
<reference evidence="1" key="1">
    <citation type="submission" date="2021-05" db="EMBL/GenBank/DDBJ databases">
        <authorList>
            <person name="Alioto T."/>
            <person name="Alioto T."/>
            <person name="Gomez Garrido J."/>
        </authorList>
    </citation>
    <scope>NUCLEOTIDE SEQUENCE</scope>
</reference>
<name>A0A8D8J679_CULPI</name>
<dbReference type="AlphaFoldDB" id="A0A8D8J679"/>
<organism evidence="1">
    <name type="scientific">Culex pipiens</name>
    <name type="common">House mosquito</name>
    <dbReference type="NCBI Taxonomy" id="7175"/>
    <lineage>
        <taxon>Eukaryota</taxon>
        <taxon>Metazoa</taxon>
        <taxon>Ecdysozoa</taxon>
        <taxon>Arthropoda</taxon>
        <taxon>Hexapoda</taxon>
        <taxon>Insecta</taxon>
        <taxon>Pterygota</taxon>
        <taxon>Neoptera</taxon>
        <taxon>Endopterygota</taxon>
        <taxon>Diptera</taxon>
        <taxon>Nematocera</taxon>
        <taxon>Culicoidea</taxon>
        <taxon>Culicidae</taxon>
        <taxon>Culicinae</taxon>
        <taxon>Culicini</taxon>
        <taxon>Culex</taxon>
        <taxon>Culex</taxon>
    </lineage>
</organism>